<name>A0A6A4Z0J5_APHAT</name>
<reference evidence="1 2" key="1">
    <citation type="submission" date="2019-06" db="EMBL/GenBank/DDBJ databases">
        <title>Genomics analysis of Aphanomyces spp. identifies a new class of oomycete effector associated with host adaptation.</title>
        <authorList>
            <person name="Gaulin E."/>
        </authorList>
    </citation>
    <scope>NUCLEOTIDE SEQUENCE [LARGE SCALE GENOMIC DNA]</scope>
    <source>
        <strain evidence="1 2">E</strain>
    </source>
</reference>
<sequence length="197" mass="22452">MGRTKRKHDEDDSEAVAGDRVVALRLLNDTRTQYAYIIERFKRWLPSEHPEFVVDSVIQLPMSTKVCQTYLDFASVKRDATGMELVPKRFNSFSNIGTCKSAIKCLYKEANIKMHDELEARLKDFANGYKRHIAQLREDGEMPIGEGKLPMTVDGYAYLAKAALSARTDHFLAVNSHVPPFLLEFDGSFSIYSFNTF</sequence>
<protein>
    <submittedName>
        <fullName evidence="1">Uncharacterized protein</fullName>
    </submittedName>
</protein>
<comment type="caution">
    <text evidence="1">The sequence shown here is derived from an EMBL/GenBank/DDBJ whole genome shotgun (WGS) entry which is preliminary data.</text>
</comment>
<dbReference type="Proteomes" id="UP000469452">
    <property type="component" value="Unassembled WGS sequence"/>
</dbReference>
<dbReference type="VEuPathDB" id="FungiDB:H257_06685"/>
<organism evidence="1 2">
    <name type="scientific">Aphanomyces astaci</name>
    <name type="common">Crayfish plague agent</name>
    <dbReference type="NCBI Taxonomy" id="112090"/>
    <lineage>
        <taxon>Eukaryota</taxon>
        <taxon>Sar</taxon>
        <taxon>Stramenopiles</taxon>
        <taxon>Oomycota</taxon>
        <taxon>Saprolegniomycetes</taxon>
        <taxon>Saprolegniales</taxon>
        <taxon>Verrucalvaceae</taxon>
        <taxon>Aphanomyces</taxon>
    </lineage>
</organism>
<dbReference type="EMBL" id="VJMI01021064">
    <property type="protein sequence ID" value="KAF0702639.1"/>
    <property type="molecule type" value="Genomic_DNA"/>
</dbReference>
<dbReference type="AlphaFoldDB" id="A0A6A4Z0J5"/>
<evidence type="ECO:0000313" key="1">
    <source>
        <dbReference type="EMBL" id="KAF0702639.1"/>
    </source>
</evidence>
<accession>A0A6A4Z0J5</accession>
<proteinExistence type="predicted"/>
<gene>
    <name evidence="1" type="ORF">AaE_015809</name>
</gene>
<evidence type="ECO:0000313" key="2">
    <source>
        <dbReference type="Proteomes" id="UP000469452"/>
    </source>
</evidence>